<dbReference type="EC" id="2.1.1.72" evidence="1"/>
<evidence type="ECO:0000313" key="1">
    <source>
        <dbReference type="EMBL" id="VAX09279.1"/>
    </source>
</evidence>
<sequence>MKLTDNEIRDINRHLEAGKSLPEKYRFLLFEDKKGKGKKQNSIAIELTDFSVFYSQDAVDADSNLKNKKSKVIVDKGKEVKISKDKDGIVSREVLTKKWTDWINYWSVDFDFESKREILRVRNAESGEIEEVWTGDYVFENEWQSFRTKKDRSLELKSAFMECIPGRRKVAVKVVDIFGNDTMKIIEVTV</sequence>
<name>A0A3B1ATF8_9ZZZZ</name>
<dbReference type="AlphaFoldDB" id="A0A3B1ATF8"/>
<dbReference type="EMBL" id="UOFY01000033">
    <property type="protein sequence ID" value="VAX09279.1"/>
    <property type="molecule type" value="Genomic_DNA"/>
</dbReference>
<protein>
    <submittedName>
        <fullName evidence="1">Type III restriction-modification system methylation subunit</fullName>
        <ecNumber evidence="1">2.1.1.72</ecNumber>
    </submittedName>
</protein>
<proteinExistence type="predicted"/>
<keyword evidence="1" id="KW-0808">Transferase</keyword>
<gene>
    <name evidence="1" type="ORF">MNBD_GAMMA25-2061</name>
</gene>
<organism evidence="1">
    <name type="scientific">hydrothermal vent metagenome</name>
    <dbReference type="NCBI Taxonomy" id="652676"/>
    <lineage>
        <taxon>unclassified sequences</taxon>
        <taxon>metagenomes</taxon>
        <taxon>ecological metagenomes</taxon>
    </lineage>
</organism>
<dbReference type="GO" id="GO:0009007">
    <property type="term" value="F:site-specific DNA-methyltransferase (adenine-specific) activity"/>
    <property type="evidence" value="ECO:0007669"/>
    <property type="project" value="UniProtKB-EC"/>
</dbReference>
<keyword evidence="1" id="KW-0489">Methyltransferase</keyword>
<dbReference type="GO" id="GO:0032259">
    <property type="term" value="P:methylation"/>
    <property type="evidence" value="ECO:0007669"/>
    <property type="project" value="UniProtKB-KW"/>
</dbReference>
<accession>A0A3B1ATF8</accession>
<reference evidence="1" key="1">
    <citation type="submission" date="2018-06" db="EMBL/GenBank/DDBJ databases">
        <authorList>
            <person name="Zhirakovskaya E."/>
        </authorList>
    </citation>
    <scope>NUCLEOTIDE SEQUENCE</scope>
</reference>